<dbReference type="OrthoDB" id="4763193at2"/>
<evidence type="ECO:0000313" key="14">
    <source>
        <dbReference type="EMBL" id="SNT45034.1"/>
    </source>
</evidence>
<feature type="binding site" evidence="12">
    <location>
        <position position="24"/>
    </location>
    <ligand>
        <name>[4Fe-4S] cluster</name>
        <dbReference type="ChEBI" id="CHEBI:49883"/>
    </ligand>
</feature>
<comment type="PTM">
    <text evidence="12">Upon Fe-S cluster removal intramolecular disulfide bonds are formed.</text>
</comment>
<gene>
    <name evidence="12" type="primary">whiB</name>
    <name evidence="14" type="ORF">SAMN05421642_12117</name>
</gene>
<feature type="domain" description="4Fe-4S Wbl-type" evidence="13">
    <location>
        <begin position="23"/>
        <end position="87"/>
    </location>
</feature>
<name>A0A239MSG0_9NOCA</name>
<dbReference type="GO" id="GO:0035731">
    <property type="term" value="F:dinitrosyl-iron complex binding"/>
    <property type="evidence" value="ECO:0007669"/>
    <property type="project" value="UniProtKB-UniRule"/>
</dbReference>
<reference evidence="15" key="1">
    <citation type="submission" date="2017-06" db="EMBL/GenBank/DDBJ databases">
        <authorList>
            <person name="Varghese N."/>
            <person name="Submissions S."/>
        </authorList>
    </citation>
    <scope>NUCLEOTIDE SEQUENCE [LARGE SCALE GENOMIC DNA]</scope>
    <source>
        <strain evidence="15">JCM 23211</strain>
    </source>
</reference>
<dbReference type="GO" id="GO:0005737">
    <property type="term" value="C:cytoplasm"/>
    <property type="evidence" value="ECO:0007669"/>
    <property type="project" value="UniProtKB-SubCell"/>
</dbReference>
<accession>A0A239MSG0</accession>
<evidence type="ECO:0000256" key="7">
    <source>
        <dbReference type="ARBA" id="ARBA00023014"/>
    </source>
</evidence>
<evidence type="ECO:0000256" key="4">
    <source>
        <dbReference type="ARBA" id="ARBA00022490"/>
    </source>
</evidence>
<keyword evidence="5 12" id="KW-0479">Metal-binding</keyword>
<dbReference type="PANTHER" id="PTHR38839:SF5">
    <property type="entry name" value="TRANSCRIPTIONAL REGULATOR WHID"/>
    <property type="match status" value="1"/>
</dbReference>
<dbReference type="RefSeq" id="WP_089251521.1">
    <property type="nucleotide sequence ID" value="NZ_FZOW01000021.1"/>
</dbReference>
<evidence type="ECO:0000256" key="12">
    <source>
        <dbReference type="HAMAP-Rule" id="MF_01479"/>
    </source>
</evidence>
<dbReference type="HAMAP" id="MF_01479">
    <property type="entry name" value="WhiB"/>
    <property type="match status" value="1"/>
</dbReference>
<organism evidence="14 15">
    <name type="scientific">Rhodococcoides kyotonense</name>
    <dbReference type="NCBI Taxonomy" id="398843"/>
    <lineage>
        <taxon>Bacteria</taxon>
        <taxon>Bacillati</taxon>
        <taxon>Actinomycetota</taxon>
        <taxon>Actinomycetes</taxon>
        <taxon>Mycobacteriales</taxon>
        <taxon>Nocardiaceae</taxon>
        <taxon>Rhodococcoides</taxon>
    </lineage>
</organism>
<dbReference type="GO" id="GO:0003677">
    <property type="term" value="F:DNA binding"/>
    <property type="evidence" value="ECO:0007669"/>
    <property type="project" value="UniProtKB-UniRule"/>
</dbReference>
<keyword evidence="4 12" id="KW-0963">Cytoplasm</keyword>
<keyword evidence="9 12" id="KW-0238">DNA-binding</keyword>
<dbReference type="PROSITE" id="PS51674">
    <property type="entry name" value="4FE4S_WBL"/>
    <property type="match status" value="1"/>
</dbReference>
<evidence type="ECO:0000256" key="5">
    <source>
        <dbReference type="ARBA" id="ARBA00022723"/>
    </source>
</evidence>
<comment type="PTM">
    <text evidence="12">The Fe-S cluster can be nitrosylated by nitric oxide (NO).</text>
</comment>
<dbReference type="AlphaFoldDB" id="A0A239MSG0"/>
<feature type="binding site" evidence="12">
    <location>
        <position position="54"/>
    </location>
    <ligand>
        <name>[4Fe-4S] cluster</name>
        <dbReference type="ChEBI" id="CHEBI:49883"/>
    </ligand>
</feature>
<dbReference type="Pfam" id="PF02467">
    <property type="entry name" value="Whib"/>
    <property type="match status" value="1"/>
</dbReference>
<keyword evidence="10 12" id="KW-1015">Disulfide bond</keyword>
<evidence type="ECO:0000256" key="2">
    <source>
        <dbReference type="ARBA" id="ARBA00006597"/>
    </source>
</evidence>
<dbReference type="InterPro" id="IPR034768">
    <property type="entry name" value="4FE4S_WBL"/>
</dbReference>
<evidence type="ECO:0000256" key="9">
    <source>
        <dbReference type="ARBA" id="ARBA00023125"/>
    </source>
</evidence>
<comment type="subcellular location">
    <subcellularLocation>
        <location evidence="1 12">Cytoplasm</location>
    </subcellularLocation>
</comment>
<dbReference type="GO" id="GO:0046872">
    <property type="term" value="F:metal ion binding"/>
    <property type="evidence" value="ECO:0007669"/>
    <property type="project" value="UniProtKB-KW"/>
</dbReference>
<keyword evidence="11 12" id="KW-0804">Transcription</keyword>
<dbReference type="GO" id="GO:0045892">
    <property type="term" value="P:negative regulation of DNA-templated transcription"/>
    <property type="evidence" value="ECO:0007669"/>
    <property type="project" value="TreeGrafter"/>
</dbReference>
<keyword evidence="7 12" id="KW-0411">Iron-sulfur</keyword>
<evidence type="ECO:0000256" key="6">
    <source>
        <dbReference type="ARBA" id="ARBA00023004"/>
    </source>
</evidence>
<evidence type="ECO:0000256" key="1">
    <source>
        <dbReference type="ARBA" id="ARBA00004496"/>
    </source>
</evidence>
<sequence>MTDTVAALLRPVVEHWDWQLDARCRGVQSATFFPPPGLRGPTLRYHEAAAKRICSSCPVLDHCRQHAMESAEPYGIWGGLTASERADT</sequence>
<feature type="binding site" evidence="12">
    <location>
        <position position="63"/>
    </location>
    <ligand>
        <name>[4Fe-4S] cluster</name>
        <dbReference type="ChEBI" id="CHEBI:49883"/>
    </ligand>
</feature>
<dbReference type="GO" id="GO:0051539">
    <property type="term" value="F:4 iron, 4 sulfur cluster binding"/>
    <property type="evidence" value="ECO:0007669"/>
    <property type="project" value="UniProtKB-UniRule"/>
</dbReference>
<keyword evidence="15" id="KW-1185">Reference proteome</keyword>
<evidence type="ECO:0000313" key="15">
    <source>
        <dbReference type="Proteomes" id="UP000198327"/>
    </source>
</evidence>
<keyword evidence="3 12" id="KW-0004">4Fe-4S</keyword>
<protein>
    <recommendedName>
        <fullName evidence="12">Transcriptional regulator WhiB</fullName>
    </recommendedName>
</protein>
<dbReference type="GO" id="GO:0047134">
    <property type="term" value="F:protein-disulfide reductase [NAD(P)H] activity"/>
    <property type="evidence" value="ECO:0007669"/>
    <property type="project" value="TreeGrafter"/>
</dbReference>
<dbReference type="GO" id="GO:0045454">
    <property type="term" value="P:cell redox homeostasis"/>
    <property type="evidence" value="ECO:0007669"/>
    <property type="project" value="TreeGrafter"/>
</dbReference>
<evidence type="ECO:0000256" key="3">
    <source>
        <dbReference type="ARBA" id="ARBA00022485"/>
    </source>
</evidence>
<evidence type="ECO:0000256" key="8">
    <source>
        <dbReference type="ARBA" id="ARBA00023015"/>
    </source>
</evidence>
<comment type="similarity">
    <text evidence="2 12">Belongs to the WhiB family.</text>
</comment>
<keyword evidence="6 12" id="KW-0408">Iron</keyword>
<comment type="cofactor">
    <cofactor evidence="12">
        <name>[4Fe-4S] cluster</name>
        <dbReference type="ChEBI" id="CHEBI:49883"/>
    </cofactor>
    <text evidence="12">Binds 1 [4Fe-4S] cluster per subunit. Following nitrosylation of the [4Fe-4S] cluster binds 1 [4Fe-8(NO)] cluster per subunit.</text>
</comment>
<evidence type="ECO:0000259" key="13">
    <source>
        <dbReference type="PROSITE" id="PS51674"/>
    </source>
</evidence>
<dbReference type="Proteomes" id="UP000198327">
    <property type="component" value="Unassembled WGS sequence"/>
</dbReference>
<feature type="binding site" evidence="12">
    <location>
        <position position="57"/>
    </location>
    <ligand>
        <name>[4Fe-4S] cluster</name>
        <dbReference type="ChEBI" id="CHEBI:49883"/>
    </ligand>
</feature>
<comment type="function">
    <text evidence="12">Acts as a transcriptional regulator. Probably redox-responsive. The apo- but not holo-form probably binds DNA.</text>
</comment>
<dbReference type="InterPro" id="IPR003482">
    <property type="entry name" value="Whib"/>
</dbReference>
<evidence type="ECO:0000256" key="11">
    <source>
        <dbReference type="ARBA" id="ARBA00023163"/>
    </source>
</evidence>
<dbReference type="EMBL" id="FZOW01000021">
    <property type="protein sequence ID" value="SNT45034.1"/>
    <property type="molecule type" value="Genomic_DNA"/>
</dbReference>
<evidence type="ECO:0000256" key="10">
    <source>
        <dbReference type="ARBA" id="ARBA00023157"/>
    </source>
</evidence>
<dbReference type="PANTHER" id="PTHR38839">
    <property type="entry name" value="TRANSCRIPTIONAL REGULATOR WHID-RELATED"/>
    <property type="match status" value="1"/>
</dbReference>
<keyword evidence="8 12" id="KW-0805">Transcription regulation</keyword>
<proteinExistence type="inferred from homology"/>